<dbReference type="Gene3D" id="2.40.160.50">
    <property type="entry name" value="membrane protein fhac: a member of the omp85/tpsb transporter family"/>
    <property type="match status" value="1"/>
</dbReference>
<name>A0A850RJY4_9GAMM</name>
<dbReference type="PANTHER" id="PTHR14226">
    <property type="entry name" value="NEUROPATHY TARGET ESTERASE/SWISS CHEESE D.MELANOGASTER"/>
    <property type="match status" value="1"/>
</dbReference>
<dbReference type="Pfam" id="PF07244">
    <property type="entry name" value="POTRA"/>
    <property type="match status" value="1"/>
</dbReference>
<keyword evidence="2 6" id="KW-0378">Hydrolase</keyword>
<evidence type="ECO:0000256" key="6">
    <source>
        <dbReference type="PROSITE-ProRule" id="PRU01161"/>
    </source>
</evidence>
<dbReference type="EMBL" id="JABZEO010000017">
    <property type="protein sequence ID" value="NVZ11190.1"/>
    <property type="molecule type" value="Genomic_DNA"/>
</dbReference>
<dbReference type="Pfam" id="PF01734">
    <property type="entry name" value="Patatin"/>
    <property type="match status" value="1"/>
</dbReference>
<evidence type="ECO:0000256" key="3">
    <source>
        <dbReference type="ARBA" id="ARBA00022963"/>
    </source>
</evidence>
<dbReference type="SUPFAM" id="SSF52151">
    <property type="entry name" value="FabD/lysophospholipase-like"/>
    <property type="match status" value="1"/>
</dbReference>
<evidence type="ECO:0000259" key="7">
    <source>
        <dbReference type="PROSITE" id="PS51635"/>
    </source>
</evidence>
<feature type="domain" description="PNPLA" evidence="7">
    <location>
        <begin position="47"/>
        <end position="239"/>
    </location>
</feature>
<feature type="short sequence motif" description="DGA/G" evidence="6">
    <location>
        <begin position="226"/>
        <end position="228"/>
    </location>
</feature>
<evidence type="ECO:0000256" key="1">
    <source>
        <dbReference type="ARBA" id="ARBA00004370"/>
    </source>
</evidence>
<gene>
    <name evidence="8" type="ORF">HW932_18220</name>
</gene>
<dbReference type="Gene3D" id="3.10.20.310">
    <property type="entry name" value="membrane protein fhac"/>
    <property type="match status" value="1"/>
</dbReference>
<comment type="subcellular location">
    <subcellularLocation>
        <location evidence="1">Membrane</location>
    </subcellularLocation>
</comment>
<evidence type="ECO:0000313" key="9">
    <source>
        <dbReference type="Proteomes" id="UP000592294"/>
    </source>
</evidence>
<protein>
    <submittedName>
        <fullName evidence="8">Patatin-like phospholipase family protein</fullName>
    </submittedName>
</protein>
<keyword evidence="9" id="KW-1185">Reference proteome</keyword>
<feature type="active site" description="Proton acceptor" evidence="6">
    <location>
        <position position="226"/>
    </location>
</feature>
<dbReference type="GO" id="GO:0016787">
    <property type="term" value="F:hydrolase activity"/>
    <property type="evidence" value="ECO:0007669"/>
    <property type="project" value="UniProtKB-UniRule"/>
</dbReference>
<keyword evidence="5" id="KW-0472">Membrane</keyword>
<dbReference type="Gene3D" id="3.40.1090.10">
    <property type="entry name" value="Cytosolic phospholipase A2 catalytic domain"/>
    <property type="match status" value="2"/>
</dbReference>
<feature type="short sequence motif" description="GXGXXG" evidence="6">
    <location>
        <begin position="51"/>
        <end position="56"/>
    </location>
</feature>
<dbReference type="Proteomes" id="UP000592294">
    <property type="component" value="Unassembled WGS sequence"/>
</dbReference>
<dbReference type="InterPro" id="IPR050301">
    <property type="entry name" value="NTE"/>
</dbReference>
<dbReference type="PANTHER" id="PTHR14226:SF29">
    <property type="entry name" value="NEUROPATHY TARGET ESTERASE SWS"/>
    <property type="match status" value="1"/>
</dbReference>
<organism evidence="8 9">
    <name type="scientific">Allochromatium humboldtianum</name>
    <dbReference type="NCBI Taxonomy" id="504901"/>
    <lineage>
        <taxon>Bacteria</taxon>
        <taxon>Pseudomonadati</taxon>
        <taxon>Pseudomonadota</taxon>
        <taxon>Gammaproteobacteria</taxon>
        <taxon>Chromatiales</taxon>
        <taxon>Chromatiaceae</taxon>
        <taxon>Allochromatium</taxon>
    </lineage>
</organism>
<evidence type="ECO:0000313" key="8">
    <source>
        <dbReference type="EMBL" id="NVZ11190.1"/>
    </source>
</evidence>
<comment type="caution">
    <text evidence="8">The sequence shown here is derived from an EMBL/GenBank/DDBJ whole genome shotgun (WGS) entry which is preliminary data.</text>
</comment>
<sequence>MLQRPLIVVVLAVAGWLCNGAIGVGAPAGLMASADAAPAAQRPRIGLALSGGGARGAAHVGVLRVLEELKIPVDYIAGTSMGSIVGALYASGMTPDEIAQALQEVDWDEVFTDATPRDERTFRRKQDDKLNLIKHKPGLKDGEVRLPMALVEGQKFDLVLRRLLLPVSEVRDFDRLRIPYRAVATDIATGHEVVLKRGDLAQAVRASMAVPGAFAAVDIDGRTLVDGGMANNLPISVVREMGADIVIAVDISTPLLTREDIKSVLGVVEQLTGFLTRGNTERQIASLTQRDLLIVPPLDEAGIGSGDFKRSAEAIAIGERAARDHMHRLAGLGVSPDAYARYLAAHPNPRQGAAPVERLAFVEIENNSSISDAVIEAQFDVRPGDPLDVDRLEAGIARAYGLGHFEKIGYRLEERDGRHGVVVRAQEKSWGTSSLQTGLQLYTSFGDGSDFNLGGAVTLTPFGANAGEWRTFVSLGEEQQFITEVYYPLDPAQTWFVGGDLGYESRLFRLFDQDQDRALAEYDTSRLGARLRFGRNFDTWGRLHLMYDRAVGDAEVTVGAPDLVDYDFDVGRLSLLGAIDTYDNYYFPSRGSLGSLSLTSSRESLGASSDYDQVLFNYSAVMSRGRHALQGGVTLATTLDEDAPVEALFQLGGFMRLSGLERNALSGQHLGLLRGLYRYRLNDVLVPVYAGASLELGNTWDRRDAIEFTDARLAGSLFLAADTPLGPLFLGYGNTEGRDQAIYLMLGPLW</sequence>
<evidence type="ECO:0000256" key="5">
    <source>
        <dbReference type="ARBA" id="ARBA00023136"/>
    </source>
</evidence>
<dbReference type="InterPro" id="IPR016035">
    <property type="entry name" value="Acyl_Trfase/lysoPLipase"/>
</dbReference>
<dbReference type="InterPro" id="IPR000184">
    <property type="entry name" value="Bac_surfAg_D15"/>
</dbReference>
<dbReference type="GO" id="GO:0016042">
    <property type="term" value="P:lipid catabolic process"/>
    <property type="evidence" value="ECO:0007669"/>
    <property type="project" value="UniProtKB-UniRule"/>
</dbReference>
<proteinExistence type="predicted"/>
<dbReference type="InterPro" id="IPR010827">
    <property type="entry name" value="BamA/TamA_POTRA"/>
</dbReference>
<dbReference type="AlphaFoldDB" id="A0A850RJY4"/>
<feature type="short sequence motif" description="GXSXG" evidence="6">
    <location>
        <begin position="78"/>
        <end position="82"/>
    </location>
</feature>
<dbReference type="InterPro" id="IPR002641">
    <property type="entry name" value="PNPLA_dom"/>
</dbReference>
<dbReference type="CDD" id="cd07205">
    <property type="entry name" value="Pat_PNPLA6_PNPLA7_NTE1_like"/>
    <property type="match status" value="1"/>
</dbReference>
<dbReference type="PROSITE" id="PS51635">
    <property type="entry name" value="PNPLA"/>
    <property type="match status" value="1"/>
</dbReference>
<keyword evidence="3 6" id="KW-0442">Lipid degradation</keyword>
<dbReference type="Pfam" id="PF01103">
    <property type="entry name" value="Omp85"/>
    <property type="match status" value="1"/>
</dbReference>
<dbReference type="RefSeq" id="WP_176977908.1">
    <property type="nucleotide sequence ID" value="NZ_JABZEO010000017.1"/>
</dbReference>
<dbReference type="GO" id="GO:0019867">
    <property type="term" value="C:outer membrane"/>
    <property type="evidence" value="ECO:0007669"/>
    <property type="project" value="InterPro"/>
</dbReference>
<evidence type="ECO:0000256" key="2">
    <source>
        <dbReference type="ARBA" id="ARBA00022801"/>
    </source>
</evidence>
<evidence type="ECO:0000256" key="4">
    <source>
        <dbReference type="ARBA" id="ARBA00023098"/>
    </source>
</evidence>
<feature type="active site" description="Nucleophile" evidence="6">
    <location>
        <position position="80"/>
    </location>
</feature>
<reference evidence="8 9" key="1">
    <citation type="submission" date="2020-06" db="EMBL/GenBank/DDBJ databases">
        <title>Whole-genome sequence of Allochromatium humboldtianum DSM 21881, type strain.</title>
        <authorList>
            <person name="Kyndt J.A."/>
            <person name="Meyer T.E."/>
        </authorList>
    </citation>
    <scope>NUCLEOTIDE SEQUENCE [LARGE SCALE GENOMIC DNA]</scope>
    <source>
        <strain evidence="8 9">DSM 21881</strain>
    </source>
</reference>
<keyword evidence="4 6" id="KW-0443">Lipid metabolism</keyword>
<accession>A0A850RJY4</accession>